<dbReference type="Pfam" id="PF00905">
    <property type="entry name" value="Transpeptidase"/>
    <property type="match status" value="1"/>
</dbReference>
<keyword evidence="2" id="KW-0472">Membrane</keyword>
<dbReference type="Gene3D" id="3.40.710.10">
    <property type="entry name" value="DD-peptidase/beta-lactamase superfamily"/>
    <property type="match status" value="1"/>
</dbReference>
<reference evidence="5" key="2">
    <citation type="submission" date="2020-09" db="EMBL/GenBank/DDBJ databases">
        <authorList>
            <person name="Sun Q."/>
            <person name="Ohkuma M."/>
        </authorList>
    </citation>
    <scope>NUCLEOTIDE SEQUENCE</scope>
    <source>
        <strain evidence="5">JCM 31311</strain>
    </source>
</reference>
<gene>
    <name evidence="5" type="ORF">GCM10008957_01740</name>
</gene>
<name>A0A918BUW8_9DEIO</name>
<evidence type="ECO:0000259" key="4">
    <source>
        <dbReference type="Pfam" id="PF21922"/>
    </source>
</evidence>
<dbReference type="InterPro" id="IPR001460">
    <property type="entry name" value="PCN-bd_Tpept"/>
</dbReference>
<dbReference type="InterPro" id="IPR054120">
    <property type="entry name" value="PBPA_dimer"/>
</dbReference>
<dbReference type="PANTHER" id="PTHR30627">
    <property type="entry name" value="PEPTIDOGLYCAN D,D-TRANSPEPTIDASE"/>
    <property type="match status" value="1"/>
</dbReference>
<accession>A0A918BUW8</accession>
<reference evidence="5" key="1">
    <citation type="journal article" date="2014" name="Int. J. Syst. Evol. Microbiol.">
        <title>Complete genome sequence of Corynebacterium casei LMG S-19264T (=DSM 44701T), isolated from a smear-ripened cheese.</title>
        <authorList>
            <consortium name="US DOE Joint Genome Institute (JGI-PGF)"/>
            <person name="Walter F."/>
            <person name="Albersmeier A."/>
            <person name="Kalinowski J."/>
            <person name="Ruckert C."/>
        </authorList>
    </citation>
    <scope>NUCLEOTIDE SEQUENCE</scope>
    <source>
        <strain evidence="5">JCM 31311</strain>
    </source>
</reference>
<dbReference type="Pfam" id="PF21922">
    <property type="entry name" value="PBP_dimer_2"/>
    <property type="match status" value="1"/>
</dbReference>
<evidence type="ECO:0000256" key="2">
    <source>
        <dbReference type="ARBA" id="ARBA00023136"/>
    </source>
</evidence>
<dbReference type="GO" id="GO:0005886">
    <property type="term" value="C:plasma membrane"/>
    <property type="evidence" value="ECO:0007669"/>
    <property type="project" value="TreeGrafter"/>
</dbReference>
<protein>
    <submittedName>
        <fullName evidence="5">Penicillin-binding protein 2</fullName>
    </submittedName>
</protein>
<comment type="subcellular location">
    <subcellularLocation>
        <location evidence="1">Membrane</location>
    </subcellularLocation>
</comment>
<proteinExistence type="predicted"/>
<comment type="caution">
    <text evidence="5">The sequence shown here is derived from an EMBL/GenBank/DDBJ whole genome shotgun (WGS) entry which is preliminary data.</text>
</comment>
<evidence type="ECO:0000313" key="5">
    <source>
        <dbReference type="EMBL" id="GGQ93398.1"/>
    </source>
</evidence>
<dbReference type="Gene3D" id="3.90.1310.10">
    <property type="entry name" value="Penicillin-binding protein 2a (Domain 2)"/>
    <property type="match status" value="1"/>
</dbReference>
<dbReference type="EMBL" id="BMQL01000001">
    <property type="protein sequence ID" value="GGQ93398.1"/>
    <property type="molecule type" value="Genomic_DNA"/>
</dbReference>
<feature type="domain" description="Penicillin binding protein A dimerisation" evidence="4">
    <location>
        <begin position="46"/>
        <end position="105"/>
    </location>
</feature>
<dbReference type="SUPFAM" id="SSF56519">
    <property type="entry name" value="Penicillin binding protein dimerisation domain"/>
    <property type="match status" value="1"/>
</dbReference>
<feature type="domain" description="Penicillin-binding protein transpeptidase" evidence="3">
    <location>
        <begin position="131"/>
        <end position="427"/>
    </location>
</feature>
<sequence>MEMKIRVRSRVMHLIALLVSFMLVWAYAQLEWGLPQGVRRAMVQVRGSIVTTDGSVLARSVGDRRVYPNGSLAGQLLGMMGDTNGLEGLEAAYDSRLAAGQNVTLTLDPAIQAAAEGVLKSAVNAHQAEYGSVVALDTKSGKVLAVATYPAFDPNTWKSQSASVWRNRAFLDTFEPGSTIKGLVVAAALQEHLTTPNTLYDTPMSRRVGGRFSAVIHDAVQHPPTLTTQLVLRYSSNVGMSHVVEHFPNEKLYNYLTSYGFGQSVPMPTVRTSTGRLQPLRRWDDVVRTTNAFGQGMSATLLQLATAYNTLANGGLYVAPRLVEGEVQQPPHEVISAQTARTIRELLHYVVSNGIPHEAGIEGYDLAGKTGTAQVVVDGRYSDTIYDSVFAGFFPSEQPRVTLAVMVHGAKEAYHGSMLAAPIYRDVAAAIISKWAERPVQVKSANAPAKNSQ</sequence>
<evidence type="ECO:0000256" key="1">
    <source>
        <dbReference type="ARBA" id="ARBA00004370"/>
    </source>
</evidence>
<dbReference type="InterPro" id="IPR036138">
    <property type="entry name" value="PBP_dimer_sf"/>
</dbReference>
<dbReference type="PANTHER" id="PTHR30627:SF1">
    <property type="entry name" value="PEPTIDOGLYCAN D,D-TRANSPEPTIDASE FTSI"/>
    <property type="match status" value="1"/>
</dbReference>
<dbReference type="Proteomes" id="UP000603865">
    <property type="component" value="Unassembled WGS sequence"/>
</dbReference>
<dbReference type="GO" id="GO:0008658">
    <property type="term" value="F:penicillin binding"/>
    <property type="evidence" value="ECO:0007669"/>
    <property type="project" value="InterPro"/>
</dbReference>
<dbReference type="RefSeq" id="WP_189087590.1">
    <property type="nucleotide sequence ID" value="NZ_BMQL01000001.1"/>
</dbReference>
<dbReference type="InterPro" id="IPR050515">
    <property type="entry name" value="Beta-lactam/transpept"/>
</dbReference>
<keyword evidence="6" id="KW-1185">Reference proteome</keyword>
<dbReference type="GO" id="GO:0071555">
    <property type="term" value="P:cell wall organization"/>
    <property type="evidence" value="ECO:0007669"/>
    <property type="project" value="TreeGrafter"/>
</dbReference>
<dbReference type="SUPFAM" id="SSF56601">
    <property type="entry name" value="beta-lactamase/transpeptidase-like"/>
    <property type="match status" value="1"/>
</dbReference>
<dbReference type="InterPro" id="IPR012338">
    <property type="entry name" value="Beta-lactam/transpept-like"/>
</dbReference>
<dbReference type="AlphaFoldDB" id="A0A918BUW8"/>
<evidence type="ECO:0000259" key="3">
    <source>
        <dbReference type="Pfam" id="PF00905"/>
    </source>
</evidence>
<dbReference type="Gene3D" id="3.30.450.330">
    <property type="match status" value="1"/>
</dbReference>
<evidence type="ECO:0000313" key="6">
    <source>
        <dbReference type="Proteomes" id="UP000603865"/>
    </source>
</evidence>
<organism evidence="5 6">
    <name type="scientific">Deinococcus ruber</name>
    <dbReference type="NCBI Taxonomy" id="1848197"/>
    <lineage>
        <taxon>Bacteria</taxon>
        <taxon>Thermotogati</taxon>
        <taxon>Deinococcota</taxon>
        <taxon>Deinococci</taxon>
        <taxon>Deinococcales</taxon>
        <taxon>Deinococcaceae</taxon>
        <taxon>Deinococcus</taxon>
    </lineage>
</organism>